<dbReference type="Proteomes" id="UP000054279">
    <property type="component" value="Unassembled WGS sequence"/>
</dbReference>
<name>A0A0C9UHU5_SPHS4</name>
<reference evidence="1 2" key="1">
    <citation type="submission" date="2014-06" db="EMBL/GenBank/DDBJ databases">
        <title>Evolutionary Origins and Diversification of the Mycorrhizal Mutualists.</title>
        <authorList>
            <consortium name="DOE Joint Genome Institute"/>
            <consortium name="Mycorrhizal Genomics Consortium"/>
            <person name="Kohler A."/>
            <person name="Kuo A."/>
            <person name="Nagy L.G."/>
            <person name="Floudas D."/>
            <person name="Copeland A."/>
            <person name="Barry K.W."/>
            <person name="Cichocki N."/>
            <person name="Veneault-Fourrey C."/>
            <person name="LaButti K."/>
            <person name="Lindquist E.A."/>
            <person name="Lipzen A."/>
            <person name="Lundell T."/>
            <person name="Morin E."/>
            <person name="Murat C."/>
            <person name="Riley R."/>
            <person name="Ohm R."/>
            <person name="Sun H."/>
            <person name="Tunlid A."/>
            <person name="Henrissat B."/>
            <person name="Grigoriev I.V."/>
            <person name="Hibbett D.S."/>
            <person name="Martin F."/>
        </authorList>
    </citation>
    <scope>NUCLEOTIDE SEQUENCE [LARGE SCALE GENOMIC DNA]</scope>
    <source>
        <strain evidence="1 2">SS14</strain>
    </source>
</reference>
<protein>
    <submittedName>
        <fullName evidence="1">Uncharacterized protein</fullName>
    </submittedName>
</protein>
<gene>
    <name evidence="1" type="ORF">M422DRAFT_135874</name>
</gene>
<dbReference type="HOGENOM" id="CLU_204263_1_0_1"/>
<evidence type="ECO:0000313" key="2">
    <source>
        <dbReference type="Proteomes" id="UP000054279"/>
    </source>
</evidence>
<dbReference type="EMBL" id="KN837304">
    <property type="protein sequence ID" value="KIJ28512.1"/>
    <property type="molecule type" value="Genomic_DNA"/>
</dbReference>
<evidence type="ECO:0000313" key="1">
    <source>
        <dbReference type="EMBL" id="KIJ28512.1"/>
    </source>
</evidence>
<proteinExistence type="predicted"/>
<sequence length="57" mass="6126">MLARYNFSDCAPVSTPLNPGVILTQAQCPSTPEEVEEMRPVPYISAVGSLLYLAIAT</sequence>
<dbReference type="AlphaFoldDB" id="A0A0C9UHU5"/>
<organism evidence="1 2">
    <name type="scientific">Sphaerobolus stellatus (strain SS14)</name>
    <dbReference type="NCBI Taxonomy" id="990650"/>
    <lineage>
        <taxon>Eukaryota</taxon>
        <taxon>Fungi</taxon>
        <taxon>Dikarya</taxon>
        <taxon>Basidiomycota</taxon>
        <taxon>Agaricomycotina</taxon>
        <taxon>Agaricomycetes</taxon>
        <taxon>Phallomycetidae</taxon>
        <taxon>Geastrales</taxon>
        <taxon>Sphaerobolaceae</taxon>
        <taxon>Sphaerobolus</taxon>
    </lineage>
</organism>
<feature type="non-terminal residue" evidence="1">
    <location>
        <position position="57"/>
    </location>
</feature>
<keyword evidence="2" id="KW-1185">Reference proteome</keyword>
<dbReference type="OrthoDB" id="3344688at2759"/>
<accession>A0A0C9UHU5</accession>